<protein>
    <submittedName>
        <fullName evidence="10">Putative reverse transcriptase domain-containing protein</fullName>
    </submittedName>
</protein>
<dbReference type="InterPro" id="IPR053134">
    <property type="entry name" value="RNA-dir_DNA_polymerase"/>
</dbReference>
<evidence type="ECO:0000256" key="6">
    <source>
        <dbReference type="ARBA" id="ARBA00022918"/>
    </source>
</evidence>
<feature type="domain" description="Tf2-1-like SH3-like" evidence="9">
    <location>
        <begin position="501"/>
        <end position="565"/>
    </location>
</feature>
<keyword evidence="2" id="KW-0548">Nucleotidyltransferase</keyword>
<dbReference type="InterPro" id="IPR000477">
    <property type="entry name" value="RT_dom"/>
</dbReference>
<accession>A0A699HWQ9</accession>
<dbReference type="SUPFAM" id="SSF56672">
    <property type="entry name" value="DNA/RNA polymerases"/>
    <property type="match status" value="1"/>
</dbReference>
<proteinExistence type="predicted"/>
<dbReference type="Pfam" id="PF00078">
    <property type="entry name" value="RVT_1"/>
    <property type="match status" value="1"/>
</dbReference>
<evidence type="ECO:0000256" key="2">
    <source>
        <dbReference type="ARBA" id="ARBA00022695"/>
    </source>
</evidence>
<sequence length="791" mass="92003">MRGVLSLIRADLSPPPKRIRDSDSVTDLEVSSKEDYEPYVHREVGLRVGVKDMIIFDEKIIRIPYGDEVLIIKGDGCNSRITKKKSEDELEEKRLKDMPVVQDFPKVFPEDLPRLPPTRQVEFQIDLVPGVAPVARSLYHLAPSKMQELPTQLQELSDKGFIKPSSSPWGALVLFIKKKDGSFQMWSRVYSKIDLRSGYHPPRVREEDISKMEFRTRYGHYEFQVMPIGLTNAPTVFMDLMNWVCKSYLDNFVIIFIDDILIYSKYKNEHEGHLKLILRLLKEEKLFAKLSKCEFWLSTMKFLSYILALPEGSKNFVVYCDASHKGLGAVLIQREKVIAYASHQLKVHEKNYITRDLELGAHILDQKDLNMRQHRWLELLSDYDCQIRYHPRKANLVADALIQKEKIKPLRVRALVMTVGLNLPKQILNAQAEIRKEENYVAEDLHGMINKLEPRANGTFTSHFWQSLQKAFGTQLDMSTAYHPHTDGQNVRLKPFEFQVGDKVMLKVSPWKGVIHFGKRGNLDPRYIRTFKILTKVGTIAYRLEFPEQLSRIHSTFYVLNLKKCLFDETLVIPFDEIQIDDKLYFIEEPIEIMDHERLRLKLYGQSSFNGERMNCLYIKDCGRLGNMYLSFHHEFISMDHEHEVLNLDSAGTRLQCRFPAQSVRSSNTIALDSPYLLVLITGVSQSRQHVDTSLIHIESCKPPTKSLFDVGSSRIYIIIVNTKEYHSDVLAVIIRIMRRTLWLERTATFFNINNLRMRKPIGTCNQRLERTATFFDHTKNFYSIYWSVLG</sequence>
<dbReference type="EMBL" id="BKCJ010208284">
    <property type="protein sequence ID" value="GEY77276.1"/>
    <property type="molecule type" value="Genomic_DNA"/>
</dbReference>
<dbReference type="InterPro" id="IPR041373">
    <property type="entry name" value="RT_RNaseH"/>
</dbReference>
<reference evidence="10" key="1">
    <citation type="journal article" date="2019" name="Sci. Rep.">
        <title>Draft genome of Tanacetum cinerariifolium, the natural source of mosquito coil.</title>
        <authorList>
            <person name="Yamashiro T."/>
            <person name="Shiraishi A."/>
            <person name="Satake H."/>
            <person name="Nakayama K."/>
        </authorList>
    </citation>
    <scope>NUCLEOTIDE SEQUENCE</scope>
</reference>
<evidence type="ECO:0000256" key="5">
    <source>
        <dbReference type="ARBA" id="ARBA00022801"/>
    </source>
</evidence>
<keyword evidence="5" id="KW-0378">Hydrolase</keyword>
<keyword evidence="4" id="KW-0255">Endonuclease</keyword>
<dbReference type="Gene3D" id="3.30.70.270">
    <property type="match status" value="1"/>
</dbReference>
<dbReference type="AlphaFoldDB" id="A0A699HWQ9"/>
<dbReference type="PANTHER" id="PTHR24559:SF427">
    <property type="entry name" value="RNA-DIRECTED DNA POLYMERASE"/>
    <property type="match status" value="1"/>
</dbReference>
<evidence type="ECO:0000259" key="9">
    <source>
        <dbReference type="Pfam" id="PF24626"/>
    </source>
</evidence>
<feature type="domain" description="Reverse transcriptase RNase H-like" evidence="8">
    <location>
        <begin position="313"/>
        <end position="361"/>
    </location>
</feature>
<dbReference type="InterPro" id="IPR043502">
    <property type="entry name" value="DNA/RNA_pol_sf"/>
</dbReference>
<evidence type="ECO:0000313" key="10">
    <source>
        <dbReference type="EMBL" id="GEY77276.1"/>
    </source>
</evidence>
<organism evidence="10">
    <name type="scientific">Tanacetum cinerariifolium</name>
    <name type="common">Dalmatian daisy</name>
    <name type="synonym">Chrysanthemum cinerariifolium</name>
    <dbReference type="NCBI Taxonomy" id="118510"/>
    <lineage>
        <taxon>Eukaryota</taxon>
        <taxon>Viridiplantae</taxon>
        <taxon>Streptophyta</taxon>
        <taxon>Embryophyta</taxon>
        <taxon>Tracheophyta</taxon>
        <taxon>Spermatophyta</taxon>
        <taxon>Magnoliopsida</taxon>
        <taxon>eudicotyledons</taxon>
        <taxon>Gunneridae</taxon>
        <taxon>Pentapetalae</taxon>
        <taxon>asterids</taxon>
        <taxon>campanulids</taxon>
        <taxon>Asterales</taxon>
        <taxon>Asteraceae</taxon>
        <taxon>Asteroideae</taxon>
        <taxon>Anthemideae</taxon>
        <taxon>Anthemidinae</taxon>
        <taxon>Tanacetum</taxon>
    </lineage>
</organism>
<keyword evidence="6 10" id="KW-0695">RNA-directed DNA polymerase</keyword>
<keyword evidence="1" id="KW-0808">Transferase</keyword>
<dbReference type="InterPro" id="IPR043128">
    <property type="entry name" value="Rev_trsase/Diguanyl_cyclase"/>
</dbReference>
<dbReference type="Gene3D" id="3.10.10.10">
    <property type="entry name" value="HIV Type 1 Reverse Transcriptase, subunit A, domain 1"/>
    <property type="match status" value="2"/>
</dbReference>
<dbReference type="Pfam" id="PF24626">
    <property type="entry name" value="SH3_Tf2-1"/>
    <property type="match status" value="1"/>
</dbReference>
<dbReference type="InterPro" id="IPR056924">
    <property type="entry name" value="SH3_Tf2-1"/>
</dbReference>
<evidence type="ECO:0000256" key="1">
    <source>
        <dbReference type="ARBA" id="ARBA00022679"/>
    </source>
</evidence>
<name>A0A699HWQ9_TANCI</name>
<dbReference type="CDD" id="cd09274">
    <property type="entry name" value="RNase_HI_RT_Ty3"/>
    <property type="match status" value="1"/>
</dbReference>
<keyword evidence="3" id="KW-0540">Nuclease</keyword>
<dbReference type="Pfam" id="PF17917">
    <property type="entry name" value="RT_RNaseH"/>
    <property type="match status" value="1"/>
</dbReference>
<evidence type="ECO:0000256" key="3">
    <source>
        <dbReference type="ARBA" id="ARBA00022722"/>
    </source>
</evidence>
<evidence type="ECO:0000259" key="7">
    <source>
        <dbReference type="Pfam" id="PF00078"/>
    </source>
</evidence>
<feature type="domain" description="Reverse transcriptase" evidence="7">
    <location>
        <begin position="187"/>
        <end position="306"/>
    </location>
</feature>
<dbReference type="GO" id="GO:0003964">
    <property type="term" value="F:RNA-directed DNA polymerase activity"/>
    <property type="evidence" value="ECO:0007669"/>
    <property type="project" value="UniProtKB-KW"/>
</dbReference>
<gene>
    <name evidence="10" type="ORF">Tci_449250</name>
</gene>
<evidence type="ECO:0000256" key="4">
    <source>
        <dbReference type="ARBA" id="ARBA00022759"/>
    </source>
</evidence>
<dbReference type="CDD" id="cd01647">
    <property type="entry name" value="RT_LTR"/>
    <property type="match status" value="1"/>
</dbReference>
<evidence type="ECO:0000259" key="8">
    <source>
        <dbReference type="Pfam" id="PF17917"/>
    </source>
</evidence>
<comment type="caution">
    <text evidence="10">The sequence shown here is derived from an EMBL/GenBank/DDBJ whole genome shotgun (WGS) entry which is preliminary data.</text>
</comment>
<dbReference type="PANTHER" id="PTHR24559">
    <property type="entry name" value="TRANSPOSON TY3-I GAG-POL POLYPROTEIN"/>
    <property type="match status" value="1"/>
</dbReference>